<protein>
    <recommendedName>
        <fullName evidence="2">Ubiquitin-like domain-containing protein</fullName>
    </recommendedName>
</protein>
<dbReference type="SUPFAM" id="SSF54236">
    <property type="entry name" value="Ubiquitin-like"/>
    <property type="match status" value="1"/>
</dbReference>
<evidence type="ECO:0000313" key="4">
    <source>
        <dbReference type="Proteomes" id="UP000054272"/>
    </source>
</evidence>
<dbReference type="PANTHER" id="PTHR10677">
    <property type="entry name" value="UBIQUILIN"/>
    <property type="match status" value="1"/>
</dbReference>
<feature type="compositionally biased region" description="Low complexity" evidence="1">
    <location>
        <begin position="177"/>
        <end position="186"/>
    </location>
</feature>
<dbReference type="InterPro" id="IPR029071">
    <property type="entry name" value="Ubiquitin-like_domsf"/>
</dbReference>
<name>A0ABR5BMH5_9TREE</name>
<dbReference type="SMART" id="SM00213">
    <property type="entry name" value="UBQ"/>
    <property type="match status" value="1"/>
</dbReference>
<dbReference type="EMBL" id="KN848788">
    <property type="protein sequence ID" value="KIR76526.1"/>
    <property type="molecule type" value="Genomic_DNA"/>
</dbReference>
<gene>
    <name evidence="3" type="ORF">I306_06438</name>
</gene>
<dbReference type="CDD" id="cd17039">
    <property type="entry name" value="Ubl_ubiquitin_like"/>
    <property type="match status" value="1"/>
</dbReference>
<organism evidence="3 4">
    <name type="scientific">Cryptococcus gattii EJB2</name>
    <dbReference type="NCBI Taxonomy" id="1296103"/>
    <lineage>
        <taxon>Eukaryota</taxon>
        <taxon>Fungi</taxon>
        <taxon>Dikarya</taxon>
        <taxon>Basidiomycota</taxon>
        <taxon>Agaricomycotina</taxon>
        <taxon>Tremellomycetes</taxon>
        <taxon>Tremellales</taxon>
        <taxon>Cryptococcaceae</taxon>
        <taxon>Cryptococcus</taxon>
        <taxon>Cryptococcus gattii species complex</taxon>
    </lineage>
</organism>
<evidence type="ECO:0000313" key="3">
    <source>
        <dbReference type="EMBL" id="KIR76526.1"/>
    </source>
</evidence>
<dbReference type="Pfam" id="PF00240">
    <property type="entry name" value="ubiquitin"/>
    <property type="match status" value="1"/>
</dbReference>
<dbReference type="InterPro" id="IPR000626">
    <property type="entry name" value="Ubiquitin-like_dom"/>
</dbReference>
<keyword evidence="4" id="KW-1185">Reference proteome</keyword>
<evidence type="ECO:0000256" key="1">
    <source>
        <dbReference type="SAM" id="MobiDB-lite"/>
    </source>
</evidence>
<feature type="domain" description="Ubiquitin-like" evidence="2">
    <location>
        <begin position="92"/>
        <end position="170"/>
    </location>
</feature>
<feature type="region of interest" description="Disordered" evidence="1">
    <location>
        <begin position="169"/>
        <end position="200"/>
    </location>
</feature>
<feature type="compositionally biased region" description="Pro residues" evidence="1">
    <location>
        <begin position="187"/>
        <end position="198"/>
    </location>
</feature>
<dbReference type="PANTHER" id="PTHR10677:SF3">
    <property type="entry name" value="FI07626P-RELATED"/>
    <property type="match status" value="1"/>
</dbReference>
<reference evidence="3 4" key="1">
    <citation type="submission" date="2015-01" db="EMBL/GenBank/DDBJ databases">
        <title>The Genome Sequence of Cryptococcus gattii EJB2.</title>
        <authorList>
            <consortium name="The Broad Institute Genomics Platform"/>
            <person name="Cuomo C."/>
            <person name="Litvintseva A."/>
            <person name="Chen Y."/>
            <person name="Heitman J."/>
            <person name="Sun S."/>
            <person name="Springer D."/>
            <person name="Dromer F."/>
            <person name="Young S."/>
            <person name="Zeng Q."/>
            <person name="Gargeya S."/>
            <person name="Abouelleil A."/>
            <person name="Alvarado L."/>
            <person name="Chapman S.B."/>
            <person name="Gainer-Dewar J."/>
            <person name="Goldberg J."/>
            <person name="Griggs A."/>
            <person name="Gujja S."/>
            <person name="Hansen M."/>
            <person name="Howarth C."/>
            <person name="Imamovic A."/>
            <person name="Larimer J."/>
            <person name="Murphy C."/>
            <person name="Naylor J."/>
            <person name="Pearson M."/>
            <person name="Priest M."/>
            <person name="Roberts A."/>
            <person name="Saif S."/>
            <person name="Shea T."/>
            <person name="Sykes S."/>
            <person name="Wortman J."/>
            <person name="Nusbaum C."/>
            <person name="Birren B."/>
        </authorList>
    </citation>
    <scope>NUCLEOTIDE SEQUENCE [LARGE SCALE GENOMIC DNA]</scope>
    <source>
        <strain evidence="3 4">EJB2</strain>
    </source>
</reference>
<dbReference type="Proteomes" id="UP000054272">
    <property type="component" value="Unassembled WGS sequence"/>
</dbReference>
<dbReference type="PROSITE" id="PS50053">
    <property type="entry name" value="UBIQUITIN_2"/>
    <property type="match status" value="1"/>
</dbReference>
<proteinExistence type="predicted"/>
<dbReference type="InterPro" id="IPR015496">
    <property type="entry name" value="Ubiquilin"/>
</dbReference>
<accession>A0ABR5BMH5</accession>
<evidence type="ECO:0000259" key="2">
    <source>
        <dbReference type="PROSITE" id="PS50053"/>
    </source>
</evidence>
<dbReference type="Gene3D" id="3.10.20.90">
    <property type="entry name" value="Phosphatidylinositol 3-kinase Catalytic Subunit, Chain A, domain 1"/>
    <property type="match status" value="1"/>
</dbReference>
<sequence>MTVVFLHALRPFNNNQPTMQDKPLSAERITEERAFIKRYTESLADYTVQYPADFSAPLHERPRKAPAIAIPVPNPPSADAMDVDAPSQDTVISLTVKSLKPSLTIPVTAQLTDTVSDLKSIISESSTSAPAPDAQRLLFKGKALTDTKLLKEYALESGATVHLLIKPPSAAPPSAPTPSISTSDATIPPPSSVAPHPPALTITTSVNESSQAGTSMPLTLADQVAPPLGPQPEVSSATFHHTISDPTFWQKIHALCVSEFNNEQEANSAWETFLVSMKGGLSAGEAAKIRDVVGVWGMGGQ</sequence>